<dbReference type="SUPFAM" id="SSF56112">
    <property type="entry name" value="Protein kinase-like (PK-like)"/>
    <property type="match status" value="1"/>
</dbReference>
<keyword evidence="3" id="KW-0597">Phosphoprotein</keyword>
<keyword evidence="5" id="KW-0067">ATP-binding</keyword>
<comment type="catalytic activity">
    <reaction evidence="6">
        <text>[DNA-directed RNA polymerase] + ATP = phospho-[DNA-directed RNA polymerase] + ADP + H(+)</text>
        <dbReference type="Rhea" id="RHEA:10216"/>
        <dbReference type="Rhea" id="RHEA-COMP:11321"/>
        <dbReference type="Rhea" id="RHEA-COMP:11322"/>
        <dbReference type="ChEBI" id="CHEBI:15378"/>
        <dbReference type="ChEBI" id="CHEBI:30616"/>
        <dbReference type="ChEBI" id="CHEBI:43176"/>
        <dbReference type="ChEBI" id="CHEBI:68546"/>
        <dbReference type="ChEBI" id="CHEBI:456216"/>
        <dbReference type="EC" id="2.7.11.23"/>
    </reaction>
</comment>
<dbReference type="Pfam" id="PF00069">
    <property type="entry name" value="Pkinase"/>
    <property type="match status" value="1"/>
</dbReference>
<dbReference type="InterPro" id="IPR050108">
    <property type="entry name" value="CDK"/>
</dbReference>
<dbReference type="InterPro" id="IPR000719">
    <property type="entry name" value="Prot_kinase_dom"/>
</dbReference>
<dbReference type="EC" id="2.7.11.23" evidence="2"/>
<dbReference type="PANTHER" id="PTHR24056:SF569">
    <property type="entry name" value="PROTEIN KINASE DOMAIN-CONTAINING PROTEIN"/>
    <property type="match status" value="1"/>
</dbReference>
<comment type="caution">
    <text evidence="9">The sequence shown here is derived from an EMBL/GenBank/DDBJ whole genome shotgun (WGS) entry which is preliminary data.</text>
</comment>
<dbReference type="GO" id="GO:0005524">
    <property type="term" value="F:ATP binding"/>
    <property type="evidence" value="ECO:0007669"/>
    <property type="project" value="UniProtKB-KW"/>
</dbReference>
<dbReference type="EMBL" id="JAUUTY010000004">
    <property type="protein sequence ID" value="KAK1652268.1"/>
    <property type="molecule type" value="Genomic_DNA"/>
</dbReference>
<evidence type="ECO:0000256" key="4">
    <source>
        <dbReference type="ARBA" id="ARBA00022741"/>
    </source>
</evidence>
<feature type="domain" description="Protein kinase" evidence="8">
    <location>
        <begin position="34"/>
        <end position="335"/>
    </location>
</feature>
<dbReference type="Gene3D" id="1.10.510.10">
    <property type="entry name" value="Transferase(Phosphotransferase) domain 1"/>
    <property type="match status" value="1"/>
</dbReference>
<proteinExistence type="inferred from homology"/>
<dbReference type="InterPro" id="IPR011009">
    <property type="entry name" value="Kinase-like_dom_sf"/>
</dbReference>
<dbReference type="FunFam" id="1.10.510.10:FF:000790">
    <property type="entry name" value="Cyclin-dependent kinase G-1"/>
    <property type="match status" value="1"/>
</dbReference>
<sequence length="372" mass="41334">MAMVARKRPAAVLATTTKGPATSRKKSRTSADQYEKLACLGEGGFGVVQKARHRATGKIVATKHLSSEGADEAVLRREARFLETCNGNPYVTGFEGLVRNHASGNLCLVMEYVAAPTLHTFMWDRRDSPPLPESKVRAIMWKLLTGAKLMHDRHVVHRDIKPENILISEDCKLVKICDLGLSMSMSESPPYKHVGTVPYIAPEILLRKPDYDALVDTWSLGCVMAEMLTGETLFEEDVDDDDQGEVDDSDPVVPLCGIFRVLGLPDDRTWPEFKSLPLTAEVLPLLPKEQKRSRLRDIFPEQKLSQQGFQVLQGLLTCNPEQRLTAAKALKLPWFADPRPSAAPAKVEALPLPRKKTPRFVVPLAVLKAQRV</sequence>
<dbReference type="GO" id="GO:0007346">
    <property type="term" value="P:regulation of mitotic cell cycle"/>
    <property type="evidence" value="ECO:0007669"/>
    <property type="project" value="TreeGrafter"/>
</dbReference>
<reference evidence="9" key="1">
    <citation type="submission" date="2023-07" db="EMBL/GenBank/DDBJ databases">
        <title>A chromosome-level genome assembly of Lolium multiflorum.</title>
        <authorList>
            <person name="Chen Y."/>
            <person name="Copetti D."/>
            <person name="Kolliker R."/>
            <person name="Studer B."/>
        </authorList>
    </citation>
    <scope>NUCLEOTIDE SEQUENCE</scope>
    <source>
        <strain evidence="9">02402/16</strain>
        <tissue evidence="9">Leaf</tissue>
    </source>
</reference>
<dbReference type="GO" id="GO:0005634">
    <property type="term" value="C:nucleus"/>
    <property type="evidence" value="ECO:0007669"/>
    <property type="project" value="TreeGrafter"/>
</dbReference>
<organism evidence="9 10">
    <name type="scientific">Lolium multiflorum</name>
    <name type="common">Italian ryegrass</name>
    <name type="synonym">Lolium perenne subsp. multiflorum</name>
    <dbReference type="NCBI Taxonomy" id="4521"/>
    <lineage>
        <taxon>Eukaryota</taxon>
        <taxon>Viridiplantae</taxon>
        <taxon>Streptophyta</taxon>
        <taxon>Embryophyta</taxon>
        <taxon>Tracheophyta</taxon>
        <taxon>Spermatophyta</taxon>
        <taxon>Magnoliopsida</taxon>
        <taxon>Liliopsida</taxon>
        <taxon>Poales</taxon>
        <taxon>Poaceae</taxon>
        <taxon>BOP clade</taxon>
        <taxon>Pooideae</taxon>
        <taxon>Poodae</taxon>
        <taxon>Poeae</taxon>
        <taxon>Poeae Chloroplast Group 2 (Poeae type)</taxon>
        <taxon>Loliodinae</taxon>
        <taxon>Loliinae</taxon>
        <taxon>Lolium</taxon>
    </lineage>
</organism>
<name>A0AAD8SIN9_LOLMU</name>
<dbReference type="AlphaFoldDB" id="A0AAD8SIN9"/>
<evidence type="ECO:0000256" key="2">
    <source>
        <dbReference type="ARBA" id="ARBA00012409"/>
    </source>
</evidence>
<comment type="similarity">
    <text evidence="1">Belongs to the protein kinase superfamily. CMGC Ser/Thr protein kinase family. CDC2/CDKX subfamily.</text>
</comment>
<dbReference type="PROSITE" id="PS50011">
    <property type="entry name" value="PROTEIN_KINASE_DOM"/>
    <property type="match status" value="1"/>
</dbReference>
<keyword evidence="10" id="KW-1185">Reference proteome</keyword>
<dbReference type="Gene3D" id="3.30.200.20">
    <property type="entry name" value="Phosphorylase Kinase, domain 1"/>
    <property type="match status" value="1"/>
</dbReference>
<evidence type="ECO:0000256" key="5">
    <source>
        <dbReference type="ARBA" id="ARBA00022840"/>
    </source>
</evidence>
<evidence type="ECO:0000256" key="1">
    <source>
        <dbReference type="ARBA" id="ARBA00006485"/>
    </source>
</evidence>
<protein>
    <recommendedName>
        <fullName evidence="2">[RNA-polymerase]-subunit kinase</fullName>
        <ecNumber evidence="2">2.7.11.23</ecNumber>
    </recommendedName>
</protein>
<gene>
    <name evidence="9" type="ORF">QYE76_070073</name>
</gene>
<evidence type="ECO:0000259" key="8">
    <source>
        <dbReference type="PROSITE" id="PS50011"/>
    </source>
</evidence>
<dbReference type="Proteomes" id="UP001231189">
    <property type="component" value="Unassembled WGS sequence"/>
</dbReference>
<dbReference type="SMART" id="SM00220">
    <property type="entry name" value="S_TKc"/>
    <property type="match status" value="1"/>
</dbReference>
<feature type="region of interest" description="Disordered" evidence="7">
    <location>
        <begin position="1"/>
        <end position="29"/>
    </location>
</feature>
<dbReference type="GO" id="GO:0008353">
    <property type="term" value="F:RNA polymerase II CTD heptapeptide repeat kinase activity"/>
    <property type="evidence" value="ECO:0007669"/>
    <property type="project" value="UniProtKB-EC"/>
</dbReference>
<evidence type="ECO:0000256" key="3">
    <source>
        <dbReference type="ARBA" id="ARBA00022553"/>
    </source>
</evidence>
<evidence type="ECO:0000313" key="9">
    <source>
        <dbReference type="EMBL" id="KAK1652268.1"/>
    </source>
</evidence>
<dbReference type="PANTHER" id="PTHR24056">
    <property type="entry name" value="CELL DIVISION PROTEIN KINASE"/>
    <property type="match status" value="1"/>
</dbReference>
<dbReference type="InterPro" id="IPR008271">
    <property type="entry name" value="Ser/Thr_kinase_AS"/>
</dbReference>
<evidence type="ECO:0000256" key="7">
    <source>
        <dbReference type="SAM" id="MobiDB-lite"/>
    </source>
</evidence>
<evidence type="ECO:0000313" key="10">
    <source>
        <dbReference type="Proteomes" id="UP001231189"/>
    </source>
</evidence>
<keyword evidence="4" id="KW-0547">Nucleotide-binding</keyword>
<accession>A0AAD8SIN9</accession>
<dbReference type="PROSITE" id="PS00108">
    <property type="entry name" value="PROTEIN_KINASE_ST"/>
    <property type="match status" value="1"/>
</dbReference>
<evidence type="ECO:0000256" key="6">
    <source>
        <dbReference type="ARBA" id="ARBA00049280"/>
    </source>
</evidence>